<evidence type="ECO:0000256" key="1">
    <source>
        <dbReference type="SAM" id="MobiDB-lite"/>
    </source>
</evidence>
<gene>
    <name evidence="2" type="ORF">Cpa01nite_12380</name>
</gene>
<accession>A0A919PC20</accession>
<dbReference type="InterPro" id="IPR012341">
    <property type="entry name" value="6hp_glycosidase-like_sf"/>
</dbReference>
<sequence length="673" mass="72509">MDEGVLLRPTGSQWPDGDGPVVGSVPHVIEVVRPDGGVTAATPAPAGPRAVTGDAGPFRTVATWAPPTTTGRVDVRLDVEHRGDVPTDACIRVRAFLPAAPEAPWWLVPGAFYGENRPAACDRLFPRFEPGADDPARMVSDRWEFRADRAATPAVLAWAGPGGVALVAPETTPVGMTGLGLAHHAATGVGSVHLTFPFREGPVSYAGSATPVPAETSTYRWAPGERVTLRFAVYAMGPDRHAYAPILREEHERVRSGSPLRPWVDVEEAANLAAEGLHRWHYAEPGVLLETVGFDREVSGRDGLSVDRQAMHVGWVSGIPWAYALLAHARRRGKTAAGADAARVVDLICDNLSPSGTFWGVWYAEHGWQQSWSPTAGLLHSRTLAEASLFLARALELGEDVRAAHPGWEAALRSNLDAVVRRQRPDGNLGSAHHAETGEVLSWDGAAGLTWVAALAESERWDGPDGADGAYLAAAVRAGEHYAQFVDREFIHGAPEDVDLAPTSEDGYVAVMSYVALHRRTGEPRWLDLARRAADWMLTFRYAYNTAFPAGTLLDTYAFATRGADNASPSNQHLHAYGLVCTQELAELSAATGDPYYAERAAETLACFRQLVARFDGDFNAYRGMASERYYQTACFQPKGMLLTLSHAWTVGALLLGCEQALARPAALLADPV</sequence>
<dbReference type="EMBL" id="BONO01000007">
    <property type="protein sequence ID" value="GIG35857.1"/>
    <property type="molecule type" value="Genomic_DNA"/>
</dbReference>
<dbReference type="AlphaFoldDB" id="A0A919PC20"/>
<dbReference type="Gene3D" id="1.50.10.10">
    <property type="match status" value="1"/>
</dbReference>
<proteinExistence type="predicted"/>
<evidence type="ECO:0000313" key="3">
    <source>
        <dbReference type="Proteomes" id="UP000642125"/>
    </source>
</evidence>
<organism evidence="2 3">
    <name type="scientific">Cellulomonas pakistanensis</name>
    <dbReference type="NCBI Taxonomy" id="992287"/>
    <lineage>
        <taxon>Bacteria</taxon>
        <taxon>Bacillati</taxon>
        <taxon>Actinomycetota</taxon>
        <taxon>Actinomycetes</taxon>
        <taxon>Micrococcales</taxon>
        <taxon>Cellulomonadaceae</taxon>
        <taxon>Cellulomonas</taxon>
    </lineage>
</organism>
<evidence type="ECO:0000313" key="2">
    <source>
        <dbReference type="EMBL" id="GIG35857.1"/>
    </source>
</evidence>
<keyword evidence="3" id="KW-1185">Reference proteome</keyword>
<comment type="caution">
    <text evidence="2">The sequence shown here is derived from an EMBL/GenBank/DDBJ whole genome shotgun (WGS) entry which is preliminary data.</text>
</comment>
<dbReference type="GO" id="GO:0005975">
    <property type="term" value="P:carbohydrate metabolic process"/>
    <property type="evidence" value="ECO:0007669"/>
    <property type="project" value="InterPro"/>
</dbReference>
<dbReference type="RefSeq" id="WP_203667894.1">
    <property type="nucleotide sequence ID" value="NZ_BONO01000007.1"/>
</dbReference>
<name>A0A919PC20_9CELL</name>
<dbReference type="Proteomes" id="UP000642125">
    <property type="component" value="Unassembled WGS sequence"/>
</dbReference>
<protein>
    <submittedName>
        <fullName evidence="2">Uncharacterized protein</fullName>
    </submittedName>
</protein>
<feature type="region of interest" description="Disordered" evidence="1">
    <location>
        <begin position="1"/>
        <end position="20"/>
    </location>
</feature>
<dbReference type="SUPFAM" id="SSF48208">
    <property type="entry name" value="Six-hairpin glycosidases"/>
    <property type="match status" value="1"/>
</dbReference>
<reference evidence="2" key="1">
    <citation type="submission" date="2021-01" db="EMBL/GenBank/DDBJ databases">
        <title>Whole genome shotgun sequence of Cellulomonas pakistanensis NBRC 110800.</title>
        <authorList>
            <person name="Komaki H."/>
            <person name="Tamura T."/>
        </authorList>
    </citation>
    <scope>NUCLEOTIDE SEQUENCE</scope>
    <source>
        <strain evidence="2">NBRC 110800</strain>
    </source>
</reference>
<dbReference type="InterPro" id="IPR008928">
    <property type="entry name" value="6-hairpin_glycosidase_sf"/>
</dbReference>